<evidence type="ECO:0000256" key="2">
    <source>
        <dbReference type="ARBA" id="ARBA00022512"/>
    </source>
</evidence>
<dbReference type="PROSITE" id="PS00138">
    <property type="entry name" value="SUBTILASE_SER"/>
    <property type="match status" value="1"/>
</dbReference>
<dbReference type="InterPro" id="IPR023828">
    <property type="entry name" value="Peptidase_S8_Ser-AS"/>
</dbReference>
<dbReference type="SUPFAM" id="SSF52025">
    <property type="entry name" value="PA domain"/>
    <property type="match status" value="1"/>
</dbReference>
<dbReference type="InterPro" id="IPR034187">
    <property type="entry name" value="Peptidases_S8_5"/>
</dbReference>
<evidence type="ECO:0000256" key="8">
    <source>
        <dbReference type="PROSITE-ProRule" id="PRU01240"/>
    </source>
</evidence>
<dbReference type="GO" id="GO:0004252">
    <property type="term" value="F:serine-type endopeptidase activity"/>
    <property type="evidence" value="ECO:0007669"/>
    <property type="project" value="UniProtKB-UniRule"/>
</dbReference>
<dbReference type="InterPro" id="IPR046450">
    <property type="entry name" value="PA_dom_sf"/>
</dbReference>
<feature type="active site" description="Charge relay system" evidence="7 8">
    <location>
        <position position="526"/>
    </location>
</feature>
<keyword evidence="2" id="KW-0134">Cell wall</keyword>
<dbReference type="SUPFAM" id="SSF52743">
    <property type="entry name" value="Subtilisin-like"/>
    <property type="match status" value="1"/>
</dbReference>
<evidence type="ECO:0000259" key="12">
    <source>
        <dbReference type="Pfam" id="PF02225"/>
    </source>
</evidence>
<keyword evidence="4 10" id="KW-0732">Signal</keyword>
<comment type="caution">
    <text evidence="14">The sequence shown here is derived from an EMBL/GenBank/DDBJ whole genome shotgun (WGS) entry which is preliminary data.</text>
</comment>
<protein>
    <submittedName>
        <fullName evidence="14">Subtilisin-like serine protease</fullName>
    </submittedName>
</protein>
<keyword evidence="2" id="KW-0964">Secreted</keyword>
<dbReference type="InterPro" id="IPR050131">
    <property type="entry name" value="Peptidase_S8_subtilisin-like"/>
</dbReference>
<evidence type="ECO:0000256" key="3">
    <source>
        <dbReference type="ARBA" id="ARBA00022670"/>
    </source>
</evidence>
<dbReference type="InterPro" id="IPR010435">
    <property type="entry name" value="C5a/SBT2-like_Fn3"/>
</dbReference>
<feature type="active site" description="Charge relay system" evidence="7 8">
    <location>
        <position position="158"/>
    </location>
</feature>
<dbReference type="PANTHER" id="PTHR43806">
    <property type="entry name" value="PEPTIDASE S8"/>
    <property type="match status" value="1"/>
</dbReference>
<comment type="similarity">
    <text evidence="1 8">Belongs to the peptidase S8 family.</text>
</comment>
<keyword evidence="15" id="KW-1185">Reference proteome</keyword>
<dbReference type="CDD" id="cd02124">
    <property type="entry name" value="PA_PoS1_like"/>
    <property type="match status" value="1"/>
</dbReference>
<dbReference type="GO" id="GO:0006508">
    <property type="term" value="P:proteolysis"/>
    <property type="evidence" value="ECO:0007669"/>
    <property type="project" value="UniProtKB-KW"/>
</dbReference>
<dbReference type="Gene3D" id="2.60.40.10">
    <property type="entry name" value="Immunoglobulins"/>
    <property type="match status" value="1"/>
</dbReference>
<dbReference type="GO" id="GO:0016020">
    <property type="term" value="C:membrane"/>
    <property type="evidence" value="ECO:0007669"/>
    <property type="project" value="InterPro"/>
</dbReference>
<evidence type="ECO:0000256" key="6">
    <source>
        <dbReference type="ARBA" id="ARBA00022825"/>
    </source>
</evidence>
<dbReference type="Pfam" id="PF00082">
    <property type="entry name" value="Peptidase_S8"/>
    <property type="match status" value="1"/>
</dbReference>
<dbReference type="Pfam" id="PF02225">
    <property type="entry name" value="PA"/>
    <property type="match status" value="1"/>
</dbReference>
<dbReference type="InterPro" id="IPR015500">
    <property type="entry name" value="Peptidase_S8_subtilisin-rel"/>
</dbReference>
<feature type="signal peptide" evidence="10">
    <location>
        <begin position="1"/>
        <end position="19"/>
    </location>
</feature>
<accession>A0AA39WGE6</accession>
<feature type="region of interest" description="Disordered" evidence="9">
    <location>
        <begin position="23"/>
        <end position="42"/>
    </location>
</feature>
<dbReference type="InterPro" id="IPR036852">
    <property type="entry name" value="Peptidase_S8/S53_dom_sf"/>
</dbReference>
<evidence type="ECO:0000259" key="13">
    <source>
        <dbReference type="Pfam" id="PF06280"/>
    </source>
</evidence>
<dbReference type="InterPro" id="IPR013783">
    <property type="entry name" value="Ig-like_fold"/>
</dbReference>
<keyword evidence="3 8" id="KW-0645">Protease</keyword>
<dbReference type="PROSITE" id="PS51892">
    <property type="entry name" value="SUBTILASE"/>
    <property type="match status" value="1"/>
</dbReference>
<dbReference type="InterPro" id="IPR003137">
    <property type="entry name" value="PA_domain"/>
</dbReference>
<evidence type="ECO:0000256" key="10">
    <source>
        <dbReference type="SAM" id="SignalP"/>
    </source>
</evidence>
<feature type="domain" description="Peptidase S8/S53" evidence="11">
    <location>
        <begin position="149"/>
        <end position="544"/>
    </location>
</feature>
<gene>
    <name evidence="14" type="ORF">B0T17DRAFT_592763</name>
</gene>
<evidence type="ECO:0000313" key="14">
    <source>
        <dbReference type="EMBL" id="KAK0614880.1"/>
    </source>
</evidence>
<evidence type="ECO:0000313" key="15">
    <source>
        <dbReference type="Proteomes" id="UP001174934"/>
    </source>
</evidence>
<keyword evidence="5 8" id="KW-0378">Hydrolase</keyword>
<dbReference type="CDD" id="cd07489">
    <property type="entry name" value="Peptidases_S8_5"/>
    <property type="match status" value="1"/>
</dbReference>
<proteinExistence type="inferred from homology"/>
<reference evidence="14" key="1">
    <citation type="submission" date="2023-06" db="EMBL/GenBank/DDBJ databases">
        <title>Genome-scale phylogeny and comparative genomics of the fungal order Sordariales.</title>
        <authorList>
            <consortium name="Lawrence Berkeley National Laboratory"/>
            <person name="Hensen N."/>
            <person name="Bonometti L."/>
            <person name="Westerberg I."/>
            <person name="Brannstrom I.O."/>
            <person name="Guillou S."/>
            <person name="Cros-Aarteil S."/>
            <person name="Calhoun S."/>
            <person name="Haridas S."/>
            <person name="Kuo A."/>
            <person name="Mondo S."/>
            <person name="Pangilinan J."/>
            <person name="Riley R."/>
            <person name="LaButti K."/>
            <person name="Andreopoulos B."/>
            <person name="Lipzen A."/>
            <person name="Chen C."/>
            <person name="Yanf M."/>
            <person name="Daum C."/>
            <person name="Ng V."/>
            <person name="Clum A."/>
            <person name="Steindorff A."/>
            <person name="Ohm R."/>
            <person name="Martin F."/>
            <person name="Silar P."/>
            <person name="Natvig D."/>
            <person name="Lalanne C."/>
            <person name="Gautier V."/>
            <person name="Ament-velasquez S.L."/>
            <person name="Kruys A."/>
            <person name="Hutchinson M.I."/>
            <person name="Powell A.J."/>
            <person name="Barry K."/>
            <person name="Miller A.N."/>
            <person name="Grigoriev I.V."/>
            <person name="Debuchy R."/>
            <person name="Gladieux P."/>
            <person name="Thoren M.H."/>
            <person name="Johannesson H."/>
        </authorList>
    </citation>
    <scope>NUCLEOTIDE SEQUENCE</scope>
    <source>
        <strain evidence="14">SMH3391-2</strain>
    </source>
</reference>
<dbReference type="PANTHER" id="PTHR43806:SF66">
    <property type="entry name" value="SERIN ENDOPEPTIDASE"/>
    <property type="match status" value="1"/>
</dbReference>
<sequence length="915" mass="97124">MRLSSLLLAPLLVTGHVVAAARAPPGRGLPRKPTGGPTNSTALAPKKFIIELEKGASIDALTTKVKSAGAKVVRTFKSDIFSGLSIESDLANVDSLQGLVGASQAWSVGKIQLDPIIKTESFSDDAAAGNYSVHAYTGVDKLHAQGIFGKGAIVAVVDTGTTYTHPALGGGFGPGFKVAGGYDLVGDQSWPVGPKAPDSDPLDQSGHGTHVAGIIAGKSSWFTGVAPEATLLSFKVFSDIDSTDEDTLIAAFLMAYDAGADIITSSIGGTSGWSSGAWATVASRLVDQGVVVTISAGNSGDDGPFYASSGSSGKNVIAVASTDASVIAAPPFTAVFTQGGTSNKTQLGYEPDVNWGVWDLPQDLPIIPVSFDVNNVADACSELPSSTPDLSKGIALIGRGTCNFAVKQANAAKFGAKYVLFYNDDRPIVNPGSVDPAIMTGMIEKAAGRAIIATILAGGSVTANFAIPEDTSWVVGLRNSAGGIPSEYTSWGGTFELEIKPDVAAPGRSIYSTWLDGSWAVLSGTSMACPYVAGVAALYVGKYGGRSVHGTGFAKQLANRIISSGAAIPWQVEQPAGLPIDYGFWAPVSQVGSGLVNASKVLSYATSLSFDKFELNDTAHFSRYHAVDVTNTGTKPVTYKFSLQPAGALNIQNPSYPSYLAAYYDIQPFSLAPPVSFPSGTFTVAPGQTKKAQIGFDLPTGYDNSNLPLYSGKVLLSGSNGEELSIPYLGAGFDLKNSLRRAMFSDATPYQASGPNRDDISIYHTYNFDLAYDVQSFPKVYAAFKWGAKTLRWDVFEAGWKESRWNTYPPVPGQNGFIGSATYWLESDYYWAFDPEYMDKEETVPFPLTELTRTSVWNFYDQGFWWFGKLANGSYIAPGNYTIRFAAQIPFSEPSHSDNWHVWQTPQITILPYKP</sequence>
<evidence type="ECO:0000256" key="9">
    <source>
        <dbReference type="SAM" id="MobiDB-lite"/>
    </source>
</evidence>
<dbReference type="InterPro" id="IPR000209">
    <property type="entry name" value="Peptidase_S8/S53_dom"/>
</dbReference>
<dbReference type="PRINTS" id="PR00723">
    <property type="entry name" value="SUBTILISIN"/>
</dbReference>
<evidence type="ECO:0000256" key="4">
    <source>
        <dbReference type="ARBA" id="ARBA00022729"/>
    </source>
</evidence>
<feature type="chain" id="PRO_5041444388" evidence="10">
    <location>
        <begin position="20"/>
        <end position="915"/>
    </location>
</feature>
<dbReference type="Pfam" id="PF06280">
    <property type="entry name" value="fn3_5"/>
    <property type="match status" value="1"/>
</dbReference>
<dbReference type="Gene3D" id="3.40.50.200">
    <property type="entry name" value="Peptidase S8/S53 domain"/>
    <property type="match status" value="2"/>
</dbReference>
<dbReference type="PROSITE" id="PS00137">
    <property type="entry name" value="SUBTILASE_HIS"/>
    <property type="match status" value="1"/>
</dbReference>
<feature type="domain" description="PA" evidence="12">
    <location>
        <begin position="377"/>
        <end position="451"/>
    </location>
</feature>
<evidence type="ECO:0000259" key="11">
    <source>
        <dbReference type="Pfam" id="PF00082"/>
    </source>
</evidence>
<dbReference type="Gene3D" id="3.50.30.30">
    <property type="match status" value="1"/>
</dbReference>
<feature type="domain" description="C5a peptidase/Subtilisin-like protease SBT2-like Fn3-like" evidence="13">
    <location>
        <begin position="614"/>
        <end position="729"/>
    </location>
</feature>
<name>A0AA39WGE6_9PEZI</name>
<dbReference type="InterPro" id="IPR022398">
    <property type="entry name" value="Peptidase_S8_His-AS"/>
</dbReference>
<keyword evidence="6 8" id="KW-0720">Serine protease</keyword>
<feature type="active site" description="Charge relay system" evidence="7 8">
    <location>
        <position position="207"/>
    </location>
</feature>
<organism evidence="14 15">
    <name type="scientific">Bombardia bombarda</name>
    <dbReference type="NCBI Taxonomy" id="252184"/>
    <lineage>
        <taxon>Eukaryota</taxon>
        <taxon>Fungi</taxon>
        <taxon>Dikarya</taxon>
        <taxon>Ascomycota</taxon>
        <taxon>Pezizomycotina</taxon>
        <taxon>Sordariomycetes</taxon>
        <taxon>Sordariomycetidae</taxon>
        <taxon>Sordariales</taxon>
        <taxon>Lasiosphaeriaceae</taxon>
        <taxon>Bombardia</taxon>
    </lineage>
</organism>
<dbReference type="EMBL" id="JAULSR010000007">
    <property type="protein sequence ID" value="KAK0614880.1"/>
    <property type="molecule type" value="Genomic_DNA"/>
</dbReference>
<dbReference type="AlphaFoldDB" id="A0AA39WGE6"/>
<evidence type="ECO:0000256" key="5">
    <source>
        <dbReference type="ARBA" id="ARBA00022801"/>
    </source>
</evidence>
<evidence type="ECO:0000256" key="1">
    <source>
        <dbReference type="ARBA" id="ARBA00011073"/>
    </source>
</evidence>
<dbReference type="Proteomes" id="UP001174934">
    <property type="component" value="Unassembled WGS sequence"/>
</dbReference>
<evidence type="ECO:0000256" key="7">
    <source>
        <dbReference type="PIRSR" id="PIRSR615500-1"/>
    </source>
</evidence>